<keyword evidence="2" id="KW-1185">Reference proteome</keyword>
<dbReference type="Proteomes" id="UP001501475">
    <property type="component" value="Unassembled WGS sequence"/>
</dbReference>
<dbReference type="EMBL" id="BAAAPN010000017">
    <property type="protein sequence ID" value="GAA1748670.1"/>
    <property type="molecule type" value="Genomic_DNA"/>
</dbReference>
<name>A0ABP4W878_9MICO</name>
<gene>
    <name evidence="1" type="ORF">GCM10009810_06470</name>
</gene>
<reference evidence="2" key="1">
    <citation type="journal article" date="2019" name="Int. J. Syst. Evol. Microbiol.">
        <title>The Global Catalogue of Microorganisms (GCM) 10K type strain sequencing project: providing services to taxonomists for standard genome sequencing and annotation.</title>
        <authorList>
            <consortium name="The Broad Institute Genomics Platform"/>
            <consortium name="The Broad Institute Genome Sequencing Center for Infectious Disease"/>
            <person name="Wu L."/>
            <person name="Ma J."/>
        </authorList>
    </citation>
    <scope>NUCLEOTIDE SEQUENCE [LARGE SCALE GENOMIC DNA]</scope>
    <source>
        <strain evidence="2">JCM 15591</strain>
    </source>
</reference>
<comment type="caution">
    <text evidence="1">The sequence shown here is derived from an EMBL/GenBank/DDBJ whole genome shotgun (WGS) entry which is preliminary data.</text>
</comment>
<sequence length="56" mass="5711">MTSDAAGALADVVSLELAEAEDPPDALVVLDSLLVLLPHAARARVLAVITAATFII</sequence>
<organism evidence="1 2">
    <name type="scientific">Nostocoides vanveenii</name>
    <dbReference type="NCBI Taxonomy" id="330835"/>
    <lineage>
        <taxon>Bacteria</taxon>
        <taxon>Bacillati</taxon>
        <taxon>Actinomycetota</taxon>
        <taxon>Actinomycetes</taxon>
        <taxon>Micrococcales</taxon>
        <taxon>Intrasporangiaceae</taxon>
        <taxon>Nostocoides</taxon>
    </lineage>
</organism>
<proteinExistence type="predicted"/>
<protein>
    <submittedName>
        <fullName evidence="1">Uncharacterized protein</fullName>
    </submittedName>
</protein>
<accession>A0ABP4W878</accession>
<evidence type="ECO:0000313" key="2">
    <source>
        <dbReference type="Proteomes" id="UP001501475"/>
    </source>
</evidence>
<evidence type="ECO:0000313" key="1">
    <source>
        <dbReference type="EMBL" id="GAA1748670.1"/>
    </source>
</evidence>